<evidence type="ECO:0000313" key="2">
    <source>
        <dbReference type="Proteomes" id="UP000237347"/>
    </source>
</evidence>
<comment type="caution">
    <text evidence="1">The sequence shown here is derived from an EMBL/GenBank/DDBJ whole genome shotgun (WGS) entry which is preliminary data.</text>
</comment>
<name>A0AAW0LPU7_QUESU</name>
<evidence type="ECO:0000313" key="1">
    <source>
        <dbReference type="EMBL" id="KAK7853201.1"/>
    </source>
</evidence>
<accession>A0AAW0LPU7</accession>
<sequence length="67" mass="7704">MQLALSKSNDIAIPIKYRGSGFKFEHTRGMGFVELRFGSRVQQENHRDEFFSSRDSLTAFKSDGINF</sequence>
<dbReference type="Proteomes" id="UP000237347">
    <property type="component" value="Unassembled WGS sequence"/>
</dbReference>
<dbReference type="EMBL" id="PKMF04000067">
    <property type="protein sequence ID" value="KAK7853201.1"/>
    <property type="molecule type" value="Genomic_DNA"/>
</dbReference>
<dbReference type="AlphaFoldDB" id="A0AAW0LPU7"/>
<organism evidence="1 2">
    <name type="scientific">Quercus suber</name>
    <name type="common">Cork oak</name>
    <dbReference type="NCBI Taxonomy" id="58331"/>
    <lineage>
        <taxon>Eukaryota</taxon>
        <taxon>Viridiplantae</taxon>
        <taxon>Streptophyta</taxon>
        <taxon>Embryophyta</taxon>
        <taxon>Tracheophyta</taxon>
        <taxon>Spermatophyta</taxon>
        <taxon>Magnoliopsida</taxon>
        <taxon>eudicotyledons</taxon>
        <taxon>Gunneridae</taxon>
        <taxon>Pentapetalae</taxon>
        <taxon>rosids</taxon>
        <taxon>fabids</taxon>
        <taxon>Fagales</taxon>
        <taxon>Fagaceae</taxon>
        <taxon>Quercus</taxon>
    </lineage>
</organism>
<proteinExistence type="predicted"/>
<reference evidence="1 2" key="1">
    <citation type="journal article" date="2018" name="Sci. Data">
        <title>The draft genome sequence of cork oak.</title>
        <authorList>
            <person name="Ramos A.M."/>
            <person name="Usie A."/>
            <person name="Barbosa P."/>
            <person name="Barros P.M."/>
            <person name="Capote T."/>
            <person name="Chaves I."/>
            <person name="Simoes F."/>
            <person name="Abreu I."/>
            <person name="Carrasquinho I."/>
            <person name="Faro C."/>
            <person name="Guimaraes J.B."/>
            <person name="Mendonca D."/>
            <person name="Nobrega F."/>
            <person name="Rodrigues L."/>
            <person name="Saibo N.J.M."/>
            <person name="Varela M.C."/>
            <person name="Egas C."/>
            <person name="Matos J."/>
            <person name="Miguel C.M."/>
            <person name="Oliveira M.M."/>
            <person name="Ricardo C.P."/>
            <person name="Goncalves S."/>
        </authorList>
    </citation>
    <scope>NUCLEOTIDE SEQUENCE [LARGE SCALE GENOMIC DNA]</scope>
    <source>
        <strain evidence="2">cv. HL8</strain>
    </source>
</reference>
<keyword evidence="2" id="KW-1185">Reference proteome</keyword>
<gene>
    <name evidence="1" type="ORF">CFP56_036456</name>
</gene>
<protein>
    <submittedName>
        <fullName evidence="1">Uncharacterized protein</fullName>
    </submittedName>
</protein>